<dbReference type="eggNOG" id="ENOG502QUA9">
    <property type="taxonomic scope" value="Eukaryota"/>
</dbReference>
<evidence type="ECO:0000313" key="3">
    <source>
        <dbReference type="Proteomes" id="UP000001075"/>
    </source>
</evidence>
<accession>G3GU72</accession>
<dbReference type="AlphaFoldDB" id="G3GU72"/>
<dbReference type="PaxDb" id="10029-XP_007620813.1"/>
<organism evidence="2 3">
    <name type="scientific">Cricetulus griseus</name>
    <name type="common">Chinese hamster</name>
    <name type="synonym">Cricetulus barabensis griseus</name>
    <dbReference type="NCBI Taxonomy" id="10029"/>
    <lineage>
        <taxon>Eukaryota</taxon>
        <taxon>Metazoa</taxon>
        <taxon>Chordata</taxon>
        <taxon>Craniata</taxon>
        <taxon>Vertebrata</taxon>
        <taxon>Euteleostomi</taxon>
        <taxon>Mammalia</taxon>
        <taxon>Eutheria</taxon>
        <taxon>Euarchontoglires</taxon>
        <taxon>Glires</taxon>
        <taxon>Rodentia</taxon>
        <taxon>Myomorpha</taxon>
        <taxon>Muroidea</taxon>
        <taxon>Cricetidae</taxon>
        <taxon>Cricetinae</taxon>
        <taxon>Cricetulus</taxon>
    </lineage>
</organism>
<reference evidence="3" key="1">
    <citation type="journal article" date="2011" name="Nat. Biotechnol.">
        <title>The genomic sequence of the Chinese hamster ovary (CHO)-K1 cell line.</title>
        <authorList>
            <person name="Xu X."/>
            <person name="Nagarajan H."/>
            <person name="Lewis N.E."/>
            <person name="Pan S."/>
            <person name="Cai Z."/>
            <person name="Liu X."/>
            <person name="Chen W."/>
            <person name="Xie M."/>
            <person name="Wang W."/>
            <person name="Hammond S."/>
            <person name="Andersen M.R."/>
            <person name="Neff N."/>
            <person name="Passarelli B."/>
            <person name="Koh W."/>
            <person name="Fan H.C."/>
            <person name="Wang J."/>
            <person name="Gui Y."/>
            <person name="Lee K.H."/>
            <person name="Betenbaugh M.J."/>
            <person name="Quake S.R."/>
            <person name="Famili I."/>
            <person name="Palsson B.O."/>
            <person name="Wang J."/>
        </authorList>
    </citation>
    <scope>NUCLEOTIDE SEQUENCE [LARGE SCALE GENOMIC DNA]</scope>
    <source>
        <strain evidence="3">CHO K1 cell line</strain>
    </source>
</reference>
<gene>
    <name evidence="2" type="ORF">I79_001224</name>
</gene>
<evidence type="ECO:0000256" key="1">
    <source>
        <dbReference type="SAM" id="MobiDB-lite"/>
    </source>
</evidence>
<proteinExistence type="predicted"/>
<dbReference type="Proteomes" id="UP000001075">
    <property type="component" value="Unassembled WGS sequence"/>
</dbReference>
<feature type="region of interest" description="Disordered" evidence="1">
    <location>
        <begin position="16"/>
        <end position="39"/>
    </location>
</feature>
<protein>
    <submittedName>
        <fullName evidence="2">Coiled-coil domain-containing protein 64A</fullName>
    </submittedName>
</protein>
<sequence>MHRVIDRQLMDTHLKEQSRPAAAFSRGHGVGRGQEPSTMDGKRLFSFFRKI</sequence>
<dbReference type="InParanoid" id="G3GU72"/>
<evidence type="ECO:0000313" key="2">
    <source>
        <dbReference type="EMBL" id="EGV93153.1"/>
    </source>
</evidence>
<name>G3GU72_CRIGR</name>
<dbReference type="STRING" id="10029.G3GU72"/>
<dbReference type="EMBL" id="JH000026">
    <property type="protein sequence ID" value="EGV93153.1"/>
    <property type="molecule type" value="Genomic_DNA"/>
</dbReference>